<gene>
    <name evidence="1" type="ORF">K504DRAFT_59034</name>
</gene>
<evidence type="ECO:0000313" key="1">
    <source>
        <dbReference type="EMBL" id="KAF2706555.1"/>
    </source>
</evidence>
<protein>
    <submittedName>
        <fullName evidence="1">Uncharacterized protein</fullName>
    </submittedName>
</protein>
<keyword evidence="2" id="KW-1185">Reference proteome</keyword>
<dbReference type="AlphaFoldDB" id="A0A6G1K205"/>
<name>A0A6G1K205_9PLEO</name>
<dbReference type="OrthoDB" id="3795309at2759"/>
<dbReference type="Proteomes" id="UP000799428">
    <property type="component" value="Unassembled WGS sequence"/>
</dbReference>
<reference evidence="1" key="1">
    <citation type="journal article" date="2020" name="Stud. Mycol.">
        <title>101 Dothideomycetes genomes: a test case for predicting lifestyles and emergence of pathogens.</title>
        <authorList>
            <person name="Haridas S."/>
            <person name="Albert R."/>
            <person name="Binder M."/>
            <person name="Bloem J."/>
            <person name="Labutti K."/>
            <person name="Salamov A."/>
            <person name="Andreopoulos B."/>
            <person name="Baker S."/>
            <person name="Barry K."/>
            <person name="Bills G."/>
            <person name="Bluhm B."/>
            <person name="Cannon C."/>
            <person name="Castanera R."/>
            <person name="Culley D."/>
            <person name="Daum C."/>
            <person name="Ezra D."/>
            <person name="Gonzalez J."/>
            <person name="Henrissat B."/>
            <person name="Kuo A."/>
            <person name="Liang C."/>
            <person name="Lipzen A."/>
            <person name="Lutzoni F."/>
            <person name="Magnuson J."/>
            <person name="Mondo S."/>
            <person name="Nolan M."/>
            <person name="Ohm R."/>
            <person name="Pangilinan J."/>
            <person name="Park H.-J."/>
            <person name="Ramirez L."/>
            <person name="Alfaro M."/>
            <person name="Sun H."/>
            <person name="Tritt A."/>
            <person name="Yoshinaga Y."/>
            <person name="Zwiers L.-H."/>
            <person name="Turgeon B."/>
            <person name="Goodwin S."/>
            <person name="Spatafora J."/>
            <person name="Crous P."/>
            <person name="Grigoriev I."/>
        </authorList>
    </citation>
    <scope>NUCLEOTIDE SEQUENCE</scope>
    <source>
        <strain evidence="1">CBS 279.74</strain>
    </source>
</reference>
<proteinExistence type="predicted"/>
<dbReference type="EMBL" id="MU005775">
    <property type="protein sequence ID" value="KAF2706555.1"/>
    <property type="molecule type" value="Genomic_DNA"/>
</dbReference>
<organism evidence="1 2">
    <name type="scientific">Pleomassaria siparia CBS 279.74</name>
    <dbReference type="NCBI Taxonomy" id="1314801"/>
    <lineage>
        <taxon>Eukaryota</taxon>
        <taxon>Fungi</taxon>
        <taxon>Dikarya</taxon>
        <taxon>Ascomycota</taxon>
        <taxon>Pezizomycotina</taxon>
        <taxon>Dothideomycetes</taxon>
        <taxon>Pleosporomycetidae</taxon>
        <taxon>Pleosporales</taxon>
        <taxon>Pleomassariaceae</taxon>
        <taxon>Pleomassaria</taxon>
    </lineage>
</organism>
<sequence length="321" mass="37848">MPMRGSFEQRIAHAQARAYMQQLGPYILRLPREVRDMIYAQLWNRAPPPIFDLIWAHDHKWNTGCRGPPCICLQGLPHFIDTNLVGHQLAAEIIESGRKVAGSYLFHYHVRAGELEDFVTADPFHVGITREQVFRNMDLLVDFSEFIVKDAWQWEKNKDVTMKQLQSAVDLLMKIPLGKPRHIMFEIQHCFEHPFNLGNVLRMLCPAFIGLRDKGFDVRLWYKHHELDIEWQLGMAVWHWTPDEWRENLRNLDEVDVGFWNDTMTTMTPHTTSIPSFMLDEQFESWEPYWNIIMQDLYQVDVDVLNQGFSDVSLRQSAEHE</sequence>
<evidence type="ECO:0000313" key="2">
    <source>
        <dbReference type="Proteomes" id="UP000799428"/>
    </source>
</evidence>
<accession>A0A6G1K205</accession>